<evidence type="ECO:0000256" key="3">
    <source>
        <dbReference type="ARBA" id="ARBA00022691"/>
    </source>
</evidence>
<dbReference type="GO" id="GO:0008168">
    <property type="term" value="F:methyltransferase activity"/>
    <property type="evidence" value="ECO:0007669"/>
    <property type="project" value="UniProtKB-KW"/>
</dbReference>
<gene>
    <name evidence="4" type="ORF">ACFFR3_31810</name>
</gene>
<dbReference type="RefSeq" id="WP_364380697.1">
    <property type="nucleotide sequence ID" value="NZ_JBHMCF010000037.1"/>
</dbReference>
<sequence>MLPRPPEADRQPLPDLLHRALFKAVSLLPPRSQAVLLRRYFNWWHRSPDPWRLRTDDYEQHKYATTLRLLPARPYHRIIDVGCSEGVFTHMLATRYPDAEVTGVDVSERALDRARARPARERLTFTCADLISYTPPGAFDLVFCAETLYYLGRGERLRLASARLTELVAPGGLLTLVHPWPEAERLYTYISGMTPILHHVEIETHRPFSVTVLQAAPVAR</sequence>
<keyword evidence="5" id="KW-1185">Reference proteome</keyword>
<evidence type="ECO:0000256" key="1">
    <source>
        <dbReference type="ARBA" id="ARBA00022603"/>
    </source>
</evidence>
<keyword evidence="3" id="KW-0949">S-adenosyl-L-methionine</keyword>
<evidence type="ECO:0000313" key="5">
    <source>
        <dbReference type="Proteomes" id="UP001589568"/>
    </source>
</evidence>
<protein>
    <submittedName>
        <fullName evidence="4">Class I SAM-dependent methyltransferase</fullName>
    </submittedName>
</protein>
<dbReference type="GO" id="GO:0032259">
    <property type="term" value="P:methylation"/>
    <property type="evidence" value="ECO:0007669"/>
    <property type="project" value="UniProtKB-KW"/>
</dbReference>
<evidence type="ECO:0000313" key="4">
    <source>
        <dbReference type="EMBL" id="MFB9474106.1"/>
    </source>
</evidence>
<dbReference type="Gene3D" id="3.40.50.150">
    <property type="entry name" value="Vaccinia Virus protein VP39"/>
    <property type="match status" value="1"/>
</dbReference>
<dbReference type="EMBL" id="JBHMCF010000037">
    <property type="protein sequence ID" value="MFB9474106.1"/>
    <property type="molecule type" value="Genomic_DNA"/>
</dbReference>
<dbReference type="Pfam" id="PF05401">
    <property type="entry name" value="NodS"/>
    <property type="match status" value="1"/>
</dbReference>
<dbReference type="CDD" id="cd02440">
    <property type="entry name" value="AdoMet_MTases"/>
    <property type="match status" value="1"/>
</dbReference>
<dbReference type="SUPFAM" id="SSF53335">
    <property type="entry name" value="S-adenosyl-L-methionine-dependent methyltransferases"/>
    <property type="match status" value="1"/>
</dbReference>
<keyword evidence="2" id="KW-0808">Transferase</keyword>
<proteinExistence type="predicted"/>
<accession>A0ABV5NW02</accession>
<dbReference type="PANTHER" id="PTHR43464:SF19">
    <property type="entry name" value="UBIQUINONE BIOSYNTHESIS O-METHYLTRANSFERASE, MITOCHONDRIAL"/>
    <property type="match status" value="1"/>
</dbReference>
<name>A0ABV5NW02_9ACTN</name>
<dbReference type="InterPro" id="IPR008715">
    <property type="entry name" value="SAM-MeTfrase_NodS-like"/>
</dbReference>
<organism evidence="4 5">
    <name type="scientific">Nonomuraea salmonea</name>
    <dbReference type="NCBI Taxonomy" id="46181"/>
    <lineage>
        <taxon>Bacteria</taxon>
        <taxon>Bacillati</taxon>
        <taxon>Actinomycetota</taxon>
        <taxon>Actinomycetes</taxon>
        <taxon>Streptosporangiales</taxon>
        <taxon>Streptosporangiaceae</taxon>
        <taxon>Nonomuraea</taxon>
    </lineage>
</organism>
<comment type="caution">
    <text evidence="4">The sequence shown here is derived from an EMBL/GenBank/DDBJ whole genome shotgun (WGS) entry which is preliminary data.</text>
</comment>
<dbReference type="Proteomes" id="UP001589568">
    <property type="component" value="Unassembled WGS sequence"/>
</dbReference>
<evidence type="ECO:0000256" key="2">
    <source>
        <dbReference type="ARBA" id="ARBA00022679"/>
    </source>
</evidence>
<reference evidence="4 5" key="1">
    <citation type="submission" date="2024-09" db="EMBL/GenBank/DDBJ databases">
        <authorList>
            <person name="Sun Q."/>
            <person name="Mori K."/>
        </authorList>
    </citation>
    <scope>NUCLEOTIDE SEQUENCE [LARGE SCALE GENOMIC DNA]</scope>
    <source>
        <strain evidence="4 5">JCM 3324</strain>
    </source>
</reference>
<keyword evidence="1 4" id="KW-0489">Methyltransferase</keyword>
<dbReference type="InterPro" id="IPR029063">
    <property type="entry name" value="SAM-dependent_MTases_sf"/>
</dbReference>
<dbReference type="PANTHER" id="PTHR43464">
    <property type="entry name" value="METHYLTRANSFERASE"/>
    <property type="match status" value="1"/>
</dbReference>